<comment type="caution">
    <text evidence="1">The sequence shown here is derived from an EMBL/GenBank/DDBJ whole genome shotgun (WGS) entry which is preliminary data.</text>
</comment>
<dbReference type="Gene3D" id="3.30.450.50">
    <property type="entry name" value="Longin domain"/>
    <property type="match status" value="1"/>
</dbReference>
<evidence type="ECO:0000313" key="2">
    <source>
        <dbReference type="Proteomes" id="UP000316079"/>
    </source>
</evidence>
<protein>
    <submittedName>
        <fullName evidence="1">Uncharacterized protein</fullName>
    </submittedName>
</protein>
<dbReference type="STRING" id="623744.A0A553MTM1"/>
<dbReference type="InterPro" id="IPR011012">
    <property type="entry name" value="Longin-like_dom_sf"/>
</dbReference>
<gene>
    <name evidence="1" type="ORF">DNTS_022797</name>
</gene>
<accession>A0A553MTM1</accession>
<organism evidence="1 2">
    <name type="scientific">Danionella cerebrum</name>
    <dbReference type="NCBI Taxonomy" id="2873325"/>
    <lineage>
        <taxon>Eukaryota</taxon>
        <taxon>Metazoa</taxon>
        <taxon>Chordata</taxon>
        <taxon>Craniata</taxon>
        <taxon>Vertebrata</taxon>
        <taxon>Euteleostomi</taxon>
        <taxon>Actinopterygii</taxon>
        <taxon>Neopterygii</taxon>
        <taxon>Teleostei</taxon>
        <taxon>Ostariophysi</taxon>
        <taxon>Cypriniformes</taxon>
        <taxon>Danionidae</taxon>
        <taxon>Danioninae</taxon>
        <taxon>Danionella</taxon>
    </lineage>
</organism>
<dbReference type="SUPFAM" id="SSF64356">
    <property type="entry name" value="SNARE-like"/>
    <property type="match status" value="1"/>
</dbReference>
<dbReference type="AlphaFoldDB" id="A0A553MTM1"/>
<proteinExistence type="predicted"/>
<evidence type="ECO:0000313" key="1">
    <source>
        <dbReference type="EMBL" id="TRY56541.1"/>
    </source>
</evidence>
<feature type="non-terminal residue" evidence="1">
    <location>
        <position position="605"/>
    </location>
</feature>
<keyword evidence="2" id="KW-1185">Reference proteome</keyword>
<dbReference type="Proteomes" id="UP000316079">
    <property type="component" value="Unassembled WGS sequence"/>
</dbReference>
<name>A0A553MTM1_9TELE</name>
<sequence length="605" mass="68918">MIDKHNGSRYVELVQVFPPAMRSSEDFPSNHSRFYKPAPEFGASGPVMGEGWVYCKWQIVMEKRTKLEYGSGPTKSGMAEGWICARFKALRVEKSFACEEQISSESPDDPKASAAMVAFLWIPVLSGEQSDSHKSNTDIYRPILYNQISVSRLSLFLCSSDLIHDLPQGTYLTLEGLLSRVLERVNFKGHAAFKGFPTRLTTLFALEDNRVPPERKKPSLVSGQIKQYTLCPRLRLLRMEKQAFFIKTSSTFYCEKAPPLTTSHSHTSSFGEELGCVFIRNVHIEDGDIEEDVNVHIQKLILKQWWILGDEGLDLEVRPMKKNAEKQNHQQEESPLAEQAAVLFSLIDRIILFTFIPKLQRRLPDSDLLPEEERFLNGLGDLLLLIDRLDSERDFDRGGTGKTRMKAQRTSESLPLKGMLFSFSFESFEQLTIIRRLCNELSTVDHSDISVGSASSICLQNLDFLYNLKARDDQSENHMHPREKKPAMDVFSQCPQRSMSLILFAFVVRLRDGLPLSASTDFIHNKELQERKQQLKVISKSLSCLPERGTVKGHELSIYWIQITVGIRAEKLIINVCRMMDYESCFFSSSSSTITKCNVPMKARM</sequence>
<reference evidence="1 2" key="1">
    <citation type="journal article" date="2019" name="Sci. Data">
        <title>Hybrid genome assembly and annotation of Danionella translucida.</title>
        <authorList>
            <person name="Kadobianskyi M."/>
            <person name="Schulze L."/>
            <person name="Schuelke M."/>
            <person name="Judkewitz B."/>
        </authorList>
    </citation>
    <scope>NUCLEOTIDE SEQUENCE [LARGE SCALE GENOMIC DNA]</scope>
    <source>
        <strain evidence="1 2">Bolton</strain>
    </source>
</reference>
<dbReference type="EMBL" id="SRMA01027277">
    <property type="protein sequence ID" value="TRY56541.1"/>
    <property type="molecule type" value="Genomic_DNA"/>
</dbReference>